<proteinExistence type="predicted"/>
<dbReference type="Pfam" id="PF01368">
    <property type="entry name" value="DHH"/>
    <property type="match status" value="1"/>
</dbReference>
<evidence type="ECO:0000313" key="4">
    <source>
        <dbReference type="Proteomes" id="UP000230557"/>
    </source>
</evidence>
<comment type="caution">
    <text evidence="3">The sequence shown here is derived from an EMBL/GenBank/DDBJ whole genome shotgun (WGS) entry which is preliminary data.</text>
</comment>
<dbReference type="InterPro" id="IPR001667">
    <property type="entry name" value="DDH_dom"/>
</dbReference>
<evidence type="ECO:0000259" key="2">
    <source>
        <dbReference type="Pfam" id="PF02272"/>
    </source>
</evidence>
<dbReference type="InterPro" id="IPR003156">
    <property type="entry name" value="DHHA1_dom"/>
</dbReference>
<sequence length="317" mass="34838">MNSIGLDFKAAHNLLTPASSVVMASHEFTDPDDLGAMLGLKDALTQMGKKVSIVARGGMPENLIFMPGATELVDTPPTHEYDTVIFLGCGDIARHGFKNWDLSNKKILNIDHHPDNKLYGDVNLVDHKAAATCEIIYYKLKYLNIPITKQIATNLLAGIFFDTGGFRHASTTAATFEIAAALVRAGARIDRISNYFFGTTELAKLKAWARAFENARFDEKQRMVYSVVTEDELREIGAKPEHLEGVAEILNTVPEAKFSMFLKQRGDEIKGSLRSENYKGVDVSAIARTFGGGGHKLAAGFKLKGKIEKTDNGWKIT</sequence>
<feature type="domain" description="DDH" evidence="1">
    <location>
        <begin position="21"/>
        <end position="159"/>
    </location>
</feature>
<dbReference type="GO" id="GO:0003676">
    <property type="term" value="F:nucleic acid binding"/>
    <property type="evidence" value="ECO:0007669"/>
    <property type="project" value="InterPro"/>
</dbReference>
<dbReference type="InterPro" id="IPR051319">
    <property type="entry name" value="Oligoribo/pAp-PDE_c-di-AMP_PDE"/>
</dbReference>
<evidence type="ECO:0000313" key="3">
    <source>
        <dbReference type="EMBL" id="PIR96694.1"/>
    </source>
</evidence>
<dbReference type="AlphaFoldDB" id="A0A2H0VC79"/>
<dbReference type="Gene3D" id="3.90.1640.10">
    <property type="entry name" value="inorganic pyrophosphatase (n-terminal core)"/>
    <property type="match status" value="1"/>
</dbReference>
<accession>A0A2H0VC79</accession>
<dbReference type="SUPFAM" id="SSF64182">
    <property type="entry name" value="DHH phosphoesterases"/>
    <property type="match status" value="1"/>
</dbReference>
<protein>
    <submittedName>
        <fullName evidence="3">Uncharacterized protein</fullName>
    </submittedName>
</protein>
<name>A0A2H0VC79_9BACT</name>
<organism evidence="3 4">
    <name type="scientific">Candidatus Doudnabacteria bacterium CG10_big_fil_rev_8_21_14_0_10_41_10</name>
    <dbReference type="NCBI Taxonomy" id="1974551"/>
    <lineage>
        <taxon>Bacteria</taxon>
        <taxon>Candidatus Doudnaibacteriota</taxon>
    </lineage>
</organism>
<feature type="domain" description="DHHA1" evidence="2">
    <location>
        <begin position="223"/>
        <end position="305"/>
    </location>
</feature>
<dbReference type="InterPro" id="IPR038763">
    <property type="entry name" value="DHH_sf"/>
</dbReference>
<reference evidence="4" key="1">
    <citation type="submission" date="2017-09" db="EMBL/GenBank/DDBJ databases">
        <title>Depth-based differentiation of microbial function through sediment-hosted aquifers and enrichment of novel symbionts in the deep terrestrial subsurface.</title>
        <authorList>
            <person name="Probst A.J."/>
            <person name="Ladd B."/>
            <person name="Jarett J.K."/>
            <person name="Geller-Mcgrath D.E."/>
            <person name="Sieber C.M.K."/>
            <person name="Emerson J.B."/>
            <person name="Anantharaman K."/>
            <person name="Thomas B.C."/>
            <person name="Malmstrom R."/>
            <person name="Stieglmeier M."/>
            <person name="Klingl A."/>
            <person name="Woyke T."/>
            <person name="Ryan C.M."/>
            <person name="Banfield J.F."/>
        </authorList>
    </citation>
    <scope>NUCLEOTIDE SEQUENCE [LARGE SCALE GENOMIC DNA]</scope>
</reference>
<dbReference type="Pfam" id="PF02272">
    <property type="entry name" value="DHHA1"/>
    <property type="match status" value="1"/>
</dbReference>
<dbReference type="Proteomes" id="UP000230557">
    <property type="component" value="Unassembled WGS sequence"/>
</dbReference>
<evidence type="ECO:0000259" key="1">
    <source>
        <dbReference type="Pfam" id="PF01368"/>
    </source>
</evidence>
<dbReference type="PANTHER" id="PTHR47618">
    <property type="entry name" value="BIFUNCTIONAL OLIGORIBONUCLEASE AND PAP PHOSPHATASE NRNA"/>
    <property type="match status" value="1"/>
</dbReference>
<gene>
    <name evidence="3" type="ORF">COT91_05555</name>
</gene>
<dbReference type="EMBL" id="PFAJ01000070">
    <property type="protein sequence ID" value="PIR96694.1"/>
    <property type="molecule type" value="Genomic_DNA"/>
</dbReference>
<dbReference type="PANTHER" id="PTHR47618:SF1">
    <property type="entry name" value="BIFUNCTIONAL OLIGORIBONUCLEASE AND PAP PHOSPHATASE NRNA"/>
    <property type="match status" value="1"/>
</dbReference>
<dbReference type="Gene3D" id="3.10.310.30">
    <property type="match status" value="1"/>
</dbReference>